<reference evidence="2" key="1">
    <citation type="submission" date="2021-03" db="EMBL/GenBank/DDBJ databases">
        <title>Antimicrobial resistance genes in bacteria isolated from Japanese honey, and their potential for conferring macrolide and lincosamide resistance in the American foulbrood pathogen Paenibacillus larvae.</title>
        <authorList>
            <person name="Okamoto M."/>
            <person name="Kumagai M."/>
            <person name="Kanamori H."/>
            <person name="Takamatsu D."/>
        </authorList>
    </citation>
    <scope>NUCLEOTIDE SEQUENCE</scope>
    <source>
        <strain evidence="2">J43TS3</strain>
    </source>
</reference>
<evidence type="ECO:0000256" key="1">
    <source>
        <dbReference type="SAM" id="Phobius"/>
    </source>
</evidence>
<protein>
    <submittedName>
        <fullName evidence="2">Uncharacterized protein</fullName>
    </submittedName>
</protein>
<name>A0A920C674_9BACI</name>
<organism evidence="2 3">
    <name type="scientific">Ornithinibacillus bavariensis</name>
    <dbReference type="NCBI Taxonomy" id="545502"/>
    <lineage>
        <taxon>Bacteria</taxon>
        <taxon>Bacillati</taxon>
        <taxon>Bacillota</taxon>
        <taxon>Bacilli</taxon>
        <taxon>Bacillales</taxon>
        <taxon>Bacillaceae</taxon>
        <taxon>Ornithinibacillus</taxon>
    </lineage>
</organism>
<accession>A0A920C674</accession>
<evidence type="ECO:0000313" key="2">
    <source>
        <dbReference type="EMBL" id="GIO27490.1"/>
    </source>
</evidence>
<gene>
    <name evidence="2" type="ORF">J43TS3_21010</name>
</gene>
<feature type="transmembrane region" description="Helical" evidence="1">
    <location>
        <begin position="32"/>
        <end position="55"/>
    </location>
</feature>
<keyword evidence="1" id="KW-0812">Transmembrane</keyword>
<keyword evidence="1" id="KW-1133">Transmembrane helix</keyword>
<sequence>MKDWWKRKREKARGRRKSVGDRYTIGEMIADILFWAPEIILLPFRLLFCGIRGLWRYIDIS</sequence>
<dbReference type="AlphaFoldDB" id="A0A920C674"/>
<keyword evidence="3" id="KW-1185">Reference proteome</keyword>
<dbReference type="EMBL" id="BORP01000004">
    <property type="protein sequence ID" value="GIO27490.1"/>
    <property type="molecule type" value="Genomic_DNA"/>
</dbReference>
<evidence type="ECO:0000313" key="3">
    <source>
        <dbReference type="Proteomes" id="UP000676917"/>
    </source>
</evidence>
<proteinExistence type="predicted"/>
<dbReference type="RefSeq" id="WP_212920983.1">
    <property type="nucleotide sequence ID" value="NZ_BORP01000004.1"/>
</dbReference>
<comment type="caution">
    <text evidence="2">The sequence shown here is derived from an EMBL/GenBank/DDBJ whole genome shotgun (WGS) entry which is preliminary data.</text>
</comment>
<dbReference type="Proteomes" id="UP000676917">
    <property type="component" value="Unassembled WGS sequence"/>
</dbReference>
<keyword evidence="1" id="KW-0472">Membrane</keyword>